<dbReference type="PANTHER" id="PTHR11040">
    <property type="entry name" value="ZINC/IRON TRANSPORTER"/>
    <property type="match status" value="1"/>
</dbReference>
<feature type="transmembrane region" description="Helical" evidence="8">
    <location>
        <begin position="6"/>
        <end position="28"/>
    </location>
</feature>
<feature type="transmembrane region" description="Helical" evidence="8">
    <location>
        <begin position="197"/>
        <end position="218"/>
    </location>
</feature>
<dbReference type="InterPro" id="IPR003689">
    <property type="entry name" value="ZIP"/>
</dbReference>
<evidence type="ECO:0000256" key="3">
    <source>
        <dbReference type="ARBA" id="ARBA00022475"/>
    </source>
</evidence>
<keyword evidence="6 8" id="KW-1133">Transmembrane helix</keyword>
<evidence type="ECO:0000256" key="8">
    <source>
        <dbReference type="SAM" id="Phobius"/>
    </source>
</evidence>
<protein>
    <submittedName>
        <fullName evidence="9">Zinc permease</fullName>
    </submittedName>
</protein>
<comment type="subcellular location">
    <subcellularLocation>
        <location evidence="1">Cell membrane</location>
        <topology evidence="1">Multi-pass membrane protein</topology>
    </subcellularLocation>
</comment>
<evidence type="ECO:0000256" key="4">
    <source>
        <dbReference type="ARBA" id="ARBA00022692"/>
    </source>
</evidence>
<evidence type="ECO:0000313" key="9">
    <source>
        <dbReference type="EMBL" id="OGD56166.1"/>
    </source>
</evidence>
<dbReference type="PANTHER" id="PTHR11040:SF211">
    <property type="entry name" value="ZINC TRANSPORTER ZIP11"/>
    <property type="match status" value="1"/>
</dbReference>
<evidence type="ECO:0000256" key="6">
    <source>
        <dbReference type="ARBA" id="ARBA00022989"/>
    </source>
</evidence>
<feature type="transmembrane region" description="Helical" evidence="8">
    <location>
        <begin position="35"/>
        <end position="53"/>
    </location>
</feature>
<reference evidence="9 10" key="1">
    <citation type="journal article" date="2016" name="Nat. Commun.">
        <title>Thousands of microbial genomes shed light on interconnected biogeochemical processes in an aquifer system.</title>
        <authorList>
            <person name="Anantharaman K."/>
            <person name="Brown C.T."/>
            <person name="Hug L.A."/>
            <person name="Sharon I."/>
            <person name="Castelle C.J."/>
            <person name="Probst A.J."/>
            <person name="Thomas B.C."/>
            <person name="Singh A."/>
            <person name="Wilkins M.J."/>
            <person name="Karaoz U."/>
            <person name="Brodie E.L."/>
            <person name="Williams K.H."/>
            <person name="Hubbard S.S."/>
            <person name="Banfield J.F."/>
        </authorList>
    </citation>
    <scope>NUCLEOTIDE SEQUENCE [LARGE SCALE GENOMIC DNA]</scope>
</reference>
<dbReference type="Proteomes" id="UP000178764">
    <property type="component" value="Unassembled WGS sequence"/>
</dbReference>
<proteinExistence type="inferred from homology"/>
<accession>A0A1F5DMC4</accession>
<dbReference type="GO" id="GO:0005886">
    <property type="term" value="C:plasma membrane"/>
    <property type="evidence" value="ECO:0007669"/>
    <property type="project" value="UniProtKB-SubCell"/>
</dbReference>
<keyword evidence="5" id="KW-0862">Zinc</keyword>
<evidence type="ECO:0000256" key="5">
    <source>
        <dbReference type="ARBA" id="ARBA00022833"/>
    </source>
</evidence>
<sequence length="247" mass="26633">MAINYFIILFLAFLSGATTLIGVWLAICCKNNTKAIVTGIGFSTGIMLLIPIFELIPESLKNASLLNVAVALFSGVICLALLNYFIPHSHLIKEKESNKSQLYKVAFLVTLGLILHDFPEGFAMANSYVLAPSLGIMVAISIALHNIPEEFAIAAPIVMLKDKKFLFKAAFVSGLAEPAGAIIGLIGIAIVPSLTPIFLSFAAGAMIFVSIHELVPFANRYKMPLFFISGIILSVIVFSILKFLLPS</sequence>
<keyword evidence="7 8" id="KW-0472">Membrane</keyword>
<dbReference type="AlphaFoldDB" id="A0A1F5DMC4"/>
<dbReference type="EMBL" id="MEZT01000026">
    <property type="protein sequence ID" value="OGD56166.1"/>
    <property type="molecule type" value="Genomic_DNA"/>
</dbReference>
<feature type="transmembrane region" description="Helical" evidence="8">
    <location>
        <begin position="165"/>
        <end position="191"/>
    </location>
</feature>
<name>A0A1F5DMC4_9BACT</name>
<evidence type="ECO:0000313" key="10">
    <source>
        <dbReference type="Proteomes" id="UP000178764"/>
    </source>
</evidence>
<keyword evidence="4 8" id="KW-0812">Transmembrane</keyword>
<feature type="transmembrane region" description="Helical" evidence="8">
    <location>
        <begin position="225"/>
        <end position="245"/>
    </location>
</feature>
<feature type="transmembrane region" description="Helical" evidence="8">
    <location>
        <begin position="125"/>
        <end position="144"/>
    </location>
</feature>
<organism evidence="9 10">
    <name type="scientific">Candidatus Berkelbacteria bacterium RBG_13_40_8</name>
    <dbReference type="NCBI Taxonomy" id="1797467"/>
    <lineage>
        <taxon>Bacteria</taxon>
        <taxon>Candidatus Berkelbacteria</taxon>
    </lineage>
</organism>
<gene>
    <name evidence="9" type="ORF">A2V71_04390</name>
</gene>
<dbReference type="Pfam" id="PF02535">
    <property type="entry name" value="Zip"/>
    <property type="match status" value="1"/>
</dbReference>
<evidence type="ECO:0000256" key="1">
    <source>
        <dbReference type="ARBA" id="ARBA00004651"/>
    </source>
</evidence>
<comment type="caution">
    <text evidence="9">The sequence shown here is derived from an EMBL/GenBank/DDBJ whole genome shotgun (WGS) entry which is preliminary data.</text>
</comment>
<evidence type="ECO:0000256" key="2">
    <source>
        <dbReference type="ARBA" id="ARBA00006939"/>
    </source>
</evidence>
<feature type="transmembrane region" description="Helical" evidence="8">
    <location>
        <begin position="65"/>
        <end position="86"/>
    </location>
</feature>
<evidence type="ECO:0000256" key="7">
    <source>
        <dbReference type="ARBA" id="ARBA00023136"/>
    </source>
</evidence>
<comment type="similarity">
    <text evidence="2">Belongs to the ZIP transporter (TC 2.A.5) family.</text>
</comment>
<keyword evidence="3" id="KW-1003">Cell membrane</keyword>
<dbReference type="GO" id="GO:0005385">
    <property type="term" value="F:zinc ion transmembrane transporter activity"/>
    <property type="evidence" value="ECO:0007669"/>
    <property type="project" value="TreeGrafter"/>
</dbReference>